<dbReference type="OrthoDB" id="323844at2157"/>
<reference evidence="1 2" key="1">
    <citation type="submission" date="2019-02" db="EMBL/GenBank/DDBJ databases">
        <title>Halonotius sp. a new haloqrchaeon isolated from saline water.</title>
        <authorList>
            <person name="Duran-Viseras A."/>
            <person name="Sanchez-Porro C."/>
            <person name="Ventosa A."/>
        </authorList>
    </citation>
    <scope>NUCLEOTIDE SEQUENCE [LARGE SCALE GENOMIC DNA]</scope>
    <source>
        <strain evidence="1 2">F9-27</strain>
    </source>
</reference>
<dbReference type="PANTHER" id="PTHR39550:SF1">
    <property type="entry name" value="SLL0658 PROTEIN"/>
    <property type="match status" value="1"/>
</dbReference>
<keyword evidence="2" id="KW-1185">Reference proteome</keyword>
<dbReference type="Proteomes" id="UP000315385">
    <property type="component" value="Unassembled WGS sequence"/>
</dbReference>
<dbReference type="Pfam" id="PF11848">
    <property type="entry name" value="DUF3368"/>
    <property type="match status" value="1"/>
</dbReference>
<comment type="caution">
    <text evidence="1">The sequence shown here is derived from an EMBL/GenBank/DDBJ whole genome shotgun (WGS) entry which is preliminary data.</text>
</comment>
<dbReference type="InterPro" id="IPR029060">
    <property type="entry name" value="PIN-like_dom_sf"/>
</dbReference>
<evidence type="ECO:0000313" key="2">
    <source>
        <dbReference type="Proteomes" id="UP000315385"/>
    </source>
</evidence>
<sequence>MDRVIVADAGPVIHLAQAAALPLLERIGQLSIPQTVLDELARGSVDLSDLTYSAVSVAADLDSTYSHLDPGETAALTLCVDRDGILLTDDLAARETADTEGIEVHGSIGVVLYGYSDGDLSATETKRLLRALRQDTNLYLSAPLVEHAIELVNTNDAGW</sequence>
<name>A0A544QQ89_9EURY</name>
<gene>
    <name evidence="1" type="ORF">EWF95_01305</name>
</gene>
<accession>A0A544QQ89</accession>
<organism evidence="1 2">
    <name type="scientific">Halonotius roseus</name>
    <dbReference type="NCBI Taxonomy" id="2511997"/>
    <lineage>
        <taxon>Archaea</taxon>
        <taxon>Methanobacteriati</taxon>
        <taxon>Methanobacteriota</taxon>
        <taxon>Stenosarchaea group</taxon>
        <taxon>Halobacteria</taxon>
        <taxon>Halobacteriales</taxon>
        <taxon>Haloferacaceae</taxon>
        <taxon>Halonotius</taxon>
    </lineage>
</organism>
<protein>
    <submittedName>
        <fullName evidence="1">Nucleic acid-binding protein</fullName>
    </submittedName>
</protein>
<dbReference type="RefSeq" id="WP_142442176.1">
    <property type="nucleotide sequence ID" value="NZ_SESI01000001.1"/>
</dbReference>
<dbReference type="SUPFAM" id="SSF88723">
    <property type="entry name" value="PIN domain-like"/>
    <property type="match status" value="1"/>
</dbReference>
<dbReference type="PANTHER" id="PTHR39550">
    <property type="entry name" value="SLL0658 PROTEIN"/>
    <property type="match status" value="1"/>
</dbReference>
<dbReference type="AlphaFoldDB" id="A0A544QQ89"/>
<dbReference type="InterPro" id="IPR021799">
    <property type="entry name" value="PIN-like_prokaryotic"/>
</dbReference>
<dbReference type="EMBL" id="SESI01000001">
    <property type="protein sequence ID" value="TQQ81608.1"/>
    <property type="molecule type" value="Genomic_DNA"/>
</dbReference>
<evidence type="ECO:0000313" key="1">
    <source>
        <dbReference type="EMBL" id="TQQ81608.1"/>
    </source>
</evidence>
<proteinExistence type="predicted"/>